<protein>
    <submittedName>
        <fullName evidence="4">Uncharacterized protein</fullName>
    </submittedName>
</protein>
<keyword evidence="2" id="KW-0689">Ribosomal protein</keyword>
<dbReference type="SUPFAM" id="SSF52161">
    <property type="entry name" value="Ribosomal protein L13"/>
    <property type="match status" value="1"/>
</dbReference>
<comment type="caution">
    <text evidence="4">The sequence shown here is derived from an EMBL/GenBank/DDBJ whole genome shotgun (WGS) entry which is preliminary data.</text>
</comment>
<keyword evidence="5" id="KW-1185">Reference proteome</keyword>
<dbReference type="Proteomes" id="UP000479710">
    <property type="component" value="Unassembled WGS sequence"/>
</dbReference>
<dbReference type="GO" id="GO:0003735">
    <property type="term" value="F:structural constituent of ribosome"/>
    <property type="evidence" value="ECO:0007669"/>
    <property type="project" value="InterPro"/>
</dbReference>
<evidence type="ECO:0000256" key="2">
    <source>
        <dbReference type="ARBA" id="ARBA00022980"/>
    </source>
</evidence>
<dbReference type="GO" id="GO:0022625">
    <property type="term" value="C:cytosolic large ribosomal subunit"/>
    <property type="evidence" value="ECO:0007669"/>
    <property type="project" value="TreeGrafter"/>
</dbReference>
<proteinExistence type="inferred from homology"/>
<dbReference type="EMBL" id="SPHZ02000011">
    <property type="protein sequence ID" value="KAF0893844.1"/>
    <property type="molecule type" value="Genomic_DNA"/>
</dbReference>
<evidence type="ECO:0000256" key="3">
    <source>
        <dbReference type="ARBA" id="ARBA00023274"/>
    </source>
</evidence>
<organism evidence="4 5">
    <name type="scientific">Oryza meyeriana var. granulata</name>
    <dbReference type="NCBI Taxonomy" id="110450"/>
    <lineage>
        <taxon>Eukaryota</taxon>
        <taxon>Viridiplantae</taxon>
        <taxon>Streptophyta</taxon>
        <taxon>Embryophyta</taxon>
        <taxon>Tracheophyta</taxon>
        <taxon>Spermatophyta</taxon>
        <taxon>Magnoliopsida</taxon>
        <taxon>Liliopsida</taxon>
        <taxon>Poales</taxon>
        <taxon>Poaceae</taxon>
        <taxon>BOP clade</taxon>
        <taxon>Oryzoideae</taxon>
        <taxon>Oryzeae</taxon>
        <taxon>Oryzinae</taxon>
        <taxon>Oryza</taxon>
        <taxon>Oryza meyeriana</taxon>
    </lineage>
</organism>
<dbReference type="PANTHER" id="PTHR11545:SF19">
    <property type="entry name" value="OS07G0109500 PROTEIN"/>
    <property type="match status" value="1"/>
</dbReference>
<dbReference type="GO" id="GO:0003729">
    <property type="term" value="F:mRNA binding"/>
    <property type="evidence" value="ECO:0007669"/>
    <property type="project" value="TreeGrafter"/>
</dbReference>
<dbReference type="GO" id="GO:0006412">
    <property type="term" value="P:translation"/>
    <property type="evidence" value="ECO:0007669"/>
    <property type="project" value="InterPro"/>
</dbReference>
<dbReference type="Gene3D" id="3.90.1180.10">
    <property type="entry name" value="Ribosomal protein L13"/>
    <property type="match status" value="1"/>
</dbReference>
<accession>A0A6G1C1U8</accession>
<dbReference type="AlphaFoldDB" id="A0A6G1C1U8"/>
<comment type="similarity">
    <text evidence="1">Belongs to the universal ribosomal protein uL13 family.</text>
</comment>
<evidence type="ECO:0000313" key="5">
    <source>
        <dbReference type="Proteomes" id="UP000479710"/>
    </source>
</evidence>
<keyword evidence="3" id="KW-0687">Ribonucleoprotein</keyword>
<dbReference type="OrthoDB" id="671668at2759"/>
<dbReference type="InterPro" id="IPR005822">
    <property type="entry name" value="Ribosomal_uL13"/>
</dbReference>
<dbReference type="GO" id="GO:0017148">
    <property type="term" value="P:negative regulation of translation"/>
    <property type="evidence" value="ECO:0007669"/>
    <property type="project" value="TreeGrafter"/>
</dbReference>
<evidence type="ECO:0000256" key="1">
    <source>
        <dbReference type="ARBA" id="ARBA00006227"/>
    </source>
</evidence>
<evidence type="ECO:0000313" key="4">
    <source>
        <dbReference type="EMBL" id="KAF0893844.1"/>
    </source>
</evidence>
<reference evidence="4 5" key="1">
    <citation type="submission" date="2019-11" db="EMBL/GenBank/DDBJ databases">
        <title>Whole genome sequence of Oryza granulata.</title>
        <authorList>
            <person name="Li W."/>
        </authorList>
    </citation>
    <scope>NUCLEOTIDE SEQUENCE [LARGE SCALE GENOMIC DNA]</scope>
    <source>
        <strain evidence="5">cv. Menghai</strain>
        <tissue evidence="4">Leaf</tissue>
    </source>
</reference>
<dbReference type="PANTHER" id="PTHR11545">
    <property type="entry name" value="RIBOSOMAL PROTEIN L13"/>
    <property type="match status" value="1"/>
</dbReference>
<gene>
    <name evidence="4" type="ORF">E2562_029719</name>
</gene>
<sequence>MFPHKTCRGEAALARLKAFDGIPPPYDRTKRMVVPDSLKVLRLQLGHKYCLLGQLSKEAWDATIAAWSATTWTEPSAIALMDPNTP</sequence>
<name>A0A6G1C1U8_9ORYZ</name>
<dbReference type="InterPro" id="IPR036899">
    <property type="entry name" value="Ribosomal_uL13_sf"/>
</dbReference>